<dbReference type="PANTHER" id="PTHR42811">
    <property type="entry name" value="SERINE ACETYLTRANSFERASE"/>
    <property type="match status" value="1"/>
</dbReference>
<dbReference type="Gene3D" id="2.160.10.10">
    <property type="entry name" value="Hexapeptide repeat proteins"/>
    <property type="match status" value="1"/>
</dbReference>
<evidence type="ECO:0000313" key="4">
    <source>
        <dbReference type="Proteomes" id="UP001237737"/>
    </source>
</evidence>
<proteinExistence type="predicted"/>
<dbReference type="SUPFAM" id="SSF51161">
    <property type="entry name" value="Trimeric LpxA-like enzymes"/>
    <property type="match status" value="1"/>
</dbReference>
<dbReference type="Proteomes" id="UP001237737">
    <property type="component" value="Unassembled WGS sequence"/>
</dbReference>
<organism evidence="3 4">
    <name type="scientific">Luteibacter jiangsuensis</name>
    <dbReference type="NCBI Taxonomy" id="637577"/>
    <lineage>
        <taxon>Bacteria</taxon>
        <taxon>Pseudomonadati</taxon>
        <taxon>Pseudomonadota</taxon>
        <taxon>Gammaproteobacteria</taxon>
        <taxon>Lysobacterales</taxon>
        <taxon>Rhodanobacteraceae</taxon>
        <taxon>Luteibacter</taxon>
    </lineage>
</organism>
<feature type="transmembrane region" description="Helical" evidence="2">
    <location>
        <begin position="60"/>
        <end position="82"/>
    </location>
</feature>
<dbReference type="InterPro" id="IPR011004">
    <property type="entry name" value="Trimer_LpxA-like_sf"/>
</dbReference>
<evidence type="ECO:0000313" key="3">
    <source>
        <dbReference type="EMBL" id="MDQ0008355.1"/>
    </source>
</evidence>
<accession>A0ABT9STP1</accession>
<gene>
    <name evidence="3" type="ORF">J2T07_000514</name>
</gene>
<sequence>MLDDFRADVRRLRSLPGYRGMVWWMLDQSFWVILCYRLIATARGTPLHTPLRVLEKVAEFIFKCYLPTTATIGPGLVIYHAFGIIVNGKTSIGANCTMYARVCIGNRWPGDGTPVIGDNVIIGTGACIFGPVVIPDNFVVKANEVITPSSLRGSTDRSSPTTPPAGASS</sequence>
<evidence type="ECO:0000256" key="2">
    <source>
        <dbReference type="SAM" id="Phobius"/>
    </source>
</evidence>
<dbReference type="GO" id="GO:0009001">
    <property type="term" value="F:serine O-acetyltransferase activity"/>
    <property type="evidence" value="ECO:0007669"/>
    <property type="project" value="UniProtKB-EC"/>
</dbReference>
<keyword evidence="3" id="KW-0808">Transferase</keyword>
<protein>
    <submittedName>
        <fullName evidence="3">Serine O-acetyltransferase</fullName>
        <ecNumber evidence="3">2.3.1.30</ecNumber>
    </submittedName>
</protein>
<keyword evidence="2" id="KW-1133">Transmembrane helix</keyword>
<feature type="compositionally biased region" description="Low complexity" evidence="1">
    <location>
        <begin position="158"/>
        <end position="169"/>
    </location>
</feature>
<reference evidence="3 4" key="1">
    <citation type="submission" date="2023-07" db="EMBL/GenBank/DDBJ databases">
        <title>Sorghum-associated microbial communities from plants grown in Nebraska, USA.</title>
        <authorList>
            <person name="Schachtman D."/>
        </authorList>
    </citation>
    <scope>NUCLEOTIDE SEQUENCE [LARGE SCALE GENOMIC DNA]</scope>
    <source>
        <strain evidence="3 4">CC60</strain>
    </source>
</reference>
<keyword evidence="2" id="KW-0472">Membrane</keyword>
<comment type="caution">
    <text evidence="3">The sequence shown here is derived from an EMBL/GenBank/DDBJ whole genome shotgun (WGS) entry which is preliminary data.</text>
</comment>
<feature type="region of interest" description="Disordered" evidence="1">
    <location>
        <begin position="149"/>
        <end position="169"/>
    </location>
</feature>
<dbReference type="EC" id="2.3.1.30" evidence="3"/>
<dbReference type="RefSeq" id="WP_306847004.1">
    <property type="nucleotide sequence ID" value="NZ_JAUSSK010000001.1"/>
</dbReference>
<evidence type="ECO:0000256" key="1">
    <source>
        <dbReference type="SAM" id="MobiDB-lite"/>
    </source>
</evidence>
<feature type="transmembrane region" description="Helical" evidence="2">
    <location>
        <begin position="21"/>
        <end position="40"/>
    </location>
</feature>
<keyword evidence="4" id="KW-1185">Reference proteome</keyword>
<name>A0ABT9STP1_9GAMM</name>
<keyword evidence="3" id="KW-0012">Acyltransferase</keyword>
<keyword evidence="2" id="KW-0812">Transmembrane</keyword>
<dbReference type="EMBL" id="JAUSSK010000001">
    <property type="protein sequence ID" value="MDQ0008355.1"/>
    <property type="molecule type" value="Genomic_DNA"/>
</dbReference>